<gene>
    <name evidence="2" type="ORF">PMEA_00026428</name>
</gene>
<keyword evidence="1" id="KW-0233">DNA recombination</keyword>
<keyword evidence="3" id="KW-1185">Reference proteome</keyword>
<reference evidence="2 3" key="1">
    <citation type="submission" date="2022-05" db="EMBL/GenBank/DDBJ databases">
        <authorList>
            <consortium name="Genoscope - CEA"/>
            <person name="William W."/>
        </authorList>
    </citation>
    <scope>NUCLEOTIDE SEQUENCE [LARGE SCALE GENOMIC DNA]</scope>
</reference>
<dbReference type="AlphaFoldDB" id="A0AAU9XMD9"/>
<dbReference type="Gene3D" id="1.10.443.10">
    <property type="entry name" value="Intergrase catalytic core"/>
    <property type="match status" value="1"/>
</dbReference>
<dbReference type="PANTHER" id="PTHR34605">
    <property type="entry name" value="PHAGE_INTEGRASE DOMAIN-CONTAINING PROTEIN"/>
    <property type="match status" value="1"/>
</dbReference>
<dbReference type="InterPro" id="IPR052925">
    <property type="entry name" value="Phage_Integrase-like_Recomb"/>
</dbReference>
<dbReference type="PANTHER" id="PTHR34605:SF6">
    <property type="entry name" value="TYR RECOMBINASE DOMAIN-CONTAINING PROTEIN"/>
    <property type="match status" value="1"/>
</dbReference>
<evidence type="ECO:0008006" key="4">
    <source>
        <dbReference type="Google" id="ProtNLM"/>
    </source>
</evidence>
<proteinExistence type="predicted"/>
<evidence type="ECO:0000313" key="3">
    <source>
        <dbReference type="Proteomes" id="UP001159428"/>
    </source>
</evidence>
<organism evidence="2 3">
    <name type="scientific">Pocillopora meandrina</name>
    <dbReference type="NCBI Taxonomy" id="46732"/>
    <lineage>
        <taxon>Eukaryota</taxon>
        <taxon>Metazoa</taxon>
        <taxon>Cnidaria</taxon>
        <taxon>Anthozoa</taxon>
        <taxon>Hexacorallia</taxon>
        <taxon>Scleractinia</taxon>
        <taxon>Astrocoeniina</taxon>
        <taxon>Pocilloporidae</taxon>
        <taxon>Pocillopora</taxon>
    </lineage>
</organism>
<evidence type="ECO:0000313" key="2">
    <source>
        <dbReference type="EMBL" id="CAH3151993.1"/>
    </source>
</evidence>
<dbReference type="InterPro" id="IPR013762">
    <property type="entry name" value="Integrase-like_cat_sf"/>
</dbReference>
<dbReference type="GO" id="GO:0003677">
    <property type="term" value="F:DNA binding"/>
    <property type="evidence" value="ECO:0007669"/>
    <property type="project" value="InterPro"/>
</dbReference>
<dbReference type="GO" id="GO:0015074">
    <property type="term" value="P:DNA integration"/>
    <property type="evidence" value="ECO:0007669"/>
    <property type="project" value="InterPro"/>
</dbReference>
<comment type="caution">
    <text evidence="2">The sequence shown here is derived from an EMBL/GenBank/DDBJ whole genome shotgun (WGS) entry which is preliminary data.</text>
</comment>
<sequence>KDPSYFVYSDASATEGGAFIDFNNDFVCHKLWTENESLRSSTWRELSVIEFSLKSFAPVLKGSHVKWYTDSQAAAKIVEVGSMKLDLHRIARSIFSICIQSGIHLEFVCYVLFFFQIISSSKSWKGSPVLSSLKANQVLDVMLKSRADAAAKSYMRVIKNSSVILTHAALKWLHSFVPSLDCNPLDSDFCRNIIESAKRQRSQPIVKKKPITTEIIRNILDVHNKEDSNLKDLRIAASCSLAFAGFLRYDELCNIVPKHIEFHNDYIRIFLPRRKTDIYREGNYVYISASTSKYCPVGVLRRYLNLSGIDSNSNLPLFRPNFSP</sequence>
<dbReference type="Proteomes" id="UP001159428">
    <property type="component" value="Unassembled WGS sequence"/>
</dbReference>
<dbReference type="GO" id="GO:0006310">
    <property type="term" value="P:DNA recombination"/>
    <property type="evidence" value="ECO:0007669"/>
    <property type="project" value="UniProtKB-KW"/>
</dbReference>
<dbReference type="EMBL" id="CALNXJ010000050">
    <property type="protein sequence ID" value="CAH3151993.1"/>
    <property type="molecule type" value="Genomic_DNA"/>
</dbReference>
<dbReference type="SUPFAM" id="SSF56349">
    <property type="entry name" value="DNA breaking-rejoining enzymes"/>
    <property type="match status" value="1"/>
</dbReference>
<feature type="non-terminal residue" evidence="2">
    <location>
        <position position="1"/>
    </location>
</feature>
<dbReference type="CDD" id="cd09275">
    <property type="entry name" value="RNase_HI_RT_DIRS1"/>
    <property type="match status" value="1"/>
</dbReference>
<protein>
    <recommendedName>
        <fullName evidence="4">Integrase</fullName>
    </recommendedName>
</protein>
<accession>A0AAU9XMD9</accession>
<name>A0AAU9XMD9_9CNID</name>
<dbReference type="InterPro" id="IPR011010">
    <property type="entry name" value="DNA_brk_join_enz"/>
</dbReference>
<evidence type="ECO:0000256" key="1">
    <source>
        <dbReference type="ARBA" id="ARBA00023172"/>
    </source>
</evidence>